<dbReference type="CDD" id="cd03190">
    <property type="entry name" value="GST_C_Omega_like"/>
    <property type="match status" value="1"/>
</dbReference>
<evidence type="ECO:0000259" key="5">
    <source>
        <dbReference type="PROSITE" id="PS50405"/>
    </source>
</evidence>
<dbReference type="InterPro" id="IPR040079">
    <property type="entry name" value="Glutathione_S-Trfase"/>
</dbReference>
<gene>
    <name evidence="6" type="ORF">GTW20_20515</name>
</gene>
<dbReference type="SFLD" id="SFLDG01206">
    <property type="entry name" value="Xi.1"/>
    <property type="match status" value="1"/>
</dbReference>
<dbReference type="SUPFAM" id="SSF47616">
    <property type="entry name" value="GST C-terminal domain-like"/>
    <property type="match status" value="1"/>
</dbReference>
<keyword evidence="6" id="KW-0808">Transferase</keyword>
<dbReference type="Pfam" id="PF13410">
    <property type="entry name" value="GST_C_2"/>
    <property type="match status" value="1"/>
</dbReference>
<dbReference type="InterPro" id="IPR036282">
    <property type="entry name" value="Glutathione-S-Trfase_C_sf"/>
</dbReference>
<feature type="active site" description="Nucleophile" evidence="1">
    <location>
        <position position="45"/>
    </location>
</feature>
<dbReference type="PIRSF" id="PIRSF015753">
    <property type="entry name" value="GST"/>
    <property type="match status" value="1"/>
</dbReference>
<feature type="site" description="Lowers pKa of active site Cys" evidence="3">
    <location>
        <position position="284"/>
    </location>
</feature>
<dbReference type="GO" id="GO:0004364">
    <property type="term" value="F:glutathione transferase activity"/>
    <property type="evidence" value="ECO:0007669"/>
    <property type="project" value="InterPro"/>
</dbReference>
<evidence type="ECO:0000256" key="2">
    <source>
        <dbReference type="PIRSR" id="PIRSR015753-2"/>
    </source>
</evidence>
<feature type="domain" description="GST C-terminal" evidence="5">
    <location>
        <begin position="134"/>
        <end position="287"/>
    </location>
</feature>
<comment type="caution">
    <text evidence="6">The sequence shown here is derived from an EMBL/GenBank/DDBJ whole genome shotgun (WGS) entry which is preliminary data.</text>
</comment>
<dbReference type="GO" id="GO:0005737">
    <property type="term" value="C:cytoplasm"/>
    <property type="evidence" value="ECO:0007669"/>
    <property type="project" value="TreeGrafter"/>
</dbReference>
<reference evidence="6 7" key="1">
    <citation type="journal article" date="2019" name="Nat. Commun.">
        <title>The antimicrobial potential of Streptomyces from insect microbiomes.</title>
        <authorList>
            <person name="Chevrette M.G."/>
            <person name="Carlson C.M."/>
            <person name="Ortega H.E."/>
            <person name="Thomas C."/>
            <person name="Ananiev G.E."/>
            <person name="Barns K.J."/>
            <person name="Book A.J."/>
            <person name="Cagnazzo J."/>
            <person name="Carlos C."/>
            <person name="Flanigan W."/>
            <person name="Grubbs K.J."/>
            <person name="Horn H.A."/>
            <person name="Hoffmann F.M."/>
            <person name="Klassen J.L."/>
            <person name="Knack J.J."/>
            <person name="Lewin G.R."/>
            <person name="McDonald B.R."/>
            <person name="Muller L."/>
            <person name="Melo W.G.P."/>
            <person name="Pinto-Tomas A.A."/>
            <person name="Schmitz A."/>
            <person name="Wendt-Pienkowski E."/>
            <person name="Wildman S."/>
            <person name="Zhao M."/>
            <person name="Zhang F."/>
            <person name="Bugni T.S."/>
            <person name="Andes D.R."/>
            <person name="Pupo M.T."/>
            <person name="Currie C.R."/>
        </authorList>
    </citation>
    <scope>NUCLEOTIDE SEQUENCE [LARGE SCALE GENOMIC DNA]</scope>
    <source>
        <strain evidence="6 7">SID5840</strain>
    </source>
</reference>
<organism evidence="6 7">
    <name type="scientific">Nocardiopsis alba</name>
    <dbReference type="NCBI Taxonomy" id="53437"/>
    <lineage>
        <taxon>Bacteria</taxon>
        <taxon>Bacillati</taxon>
        <taxon>Actinomycetota</taxon>
        <taxon>Actinomycetes</taxon>
        <taxon>Streptosporangiales</taxon>
        <taxon>Nocardiopsidaceae</taxon>
        <taxon>Nocardiopsis</taxon>
    </lineage>
</organism>
<feature type="active site" description="Proton donor/acceptor" evidence="1">
    <location>
        <position position="183"/>
    </location>
</feature>
<feature type="compositionally biased region" description="Basic and acidic residues" evidence="4">
    <location>
        <begin position="331"/>
        <end position="342"/>
    </location>
</feature>
<dbReference type="AlphaFoldDB" id="A0A7K2IXA8"/>
<protein>
    <submittedName>
        <fullName evidence="6">Glutathione S-transferase family protein</fullName>
    </submittedName>
</protein>
<dbReference type="PANTHER" id="PTHR32419">
    <property type="entry name" value="GLUTATHIONYL-HYDROQUINONE REDUCTASE"/>
    <property type="match status" value="1"/>
</dbReference>
<evidence type="ECO:0000313" key="6">
    <source>
        <dbReference type="EMBL" id="MYR34563.1"/>
    </source>
</evidence>
<evidence type="ECO:0000313" key="7">
    <source>
        <dbReference type="Proteomes" id="UP000467124"/>
    </source>
</evidence>
<proteinExistence type="predicted"/>
<feature type="site" description="Lowers pKa of active site Cys" evidence="3">
    <location>
        <position position="241"/>
    </location>
</feature>
<dbReference type="PANTHER" id="PTHR32419:SF6">
    <property type="entry name" value="GLUTATHIONE S-TRANSFERASE OMEGA-LIKE 1-RELATED"/>
    <property type="match status" value="1"/>
</dbReference>
<dbReference type="SUPFAM" id="SSF52833">
    <property type="entry name" value="Thioredoxin-like"/>
    <property type="match status" value="1"/>
</dbReference>
<dbReference type="RefSeq" id="WP_161111582.1">
    <property type="nucleotide sequence ID" value="NZ_WWHY01000001.1"/>
</dbReference>
<sequence>MRANMLPTEDFERDPSAFTDRVTSDGRYGRVAEPGRYRLVVSRACPWAHRVVMVRRIMGLEEAISLAVVDPLQEVIDGEPHWVFSEGNGDRDGKDPVLGIHALREAYLARDPHYTGGVSVPALVDVATGELVSNDYDMLSVDLATEWDDLAREGAPSLYPELLREEIDTVSAWIHRDLNHGVYRAGFAPDQEVYEDAVSNVFSRLDYLERRLAGHRYLVSDHITLADLRLWATLVRFDAVYHGHFKCNRRKLSEYPVLWAYARDLYQTPGFGDTTDLLHIREHYYYVHTGINPSRIVAVGPDPYGWEEPHYREALNGEPFRGDTPPDPVPENERVTDLEFQG</sequence>
<dbReference type="Gene3D" id="1.20.1050.10">
    <property type="match status" value="1"/>
</dbReference>
<evidence type="ECO:0000256" key="1">
    <source>
        <dbReference type="PIRSR" id="PIRSR015753-1"/>
    </source>
</evidence>
<dbReference type="SFLD" id="SFLDS00019">
    <property type="entry name" value="Glutathione_Transferase_(cytos"/>
    <property type="match status" value="1"/>
</dbReference>
<dbReference type="InterPro" id="IPR010987">
    <property type="entry name" value="Glutathione-S-Trfase_C-like"/>
</dbReference>
<dbReference type="PROSITE" id="PS50405">
    <property type="entry name" value="GST_CTER"/>
    <property type="match status" value="1"/>
</dbReference>
<evidence type="ECO:0000256" key="3">
    <source>
        <dbReference type="PIRSR" id="PIRSR015753-3"/>
    </source>
</evidence>
<dbReference type="Gene3D" id="3.40.30.10">
    <property type="entry name" value="Glutaredoxin"/>
    <property type="match status" value="1"/>
</dbReference>
<dbReference type="InterPro" id="IPR036249">
    <property type="entry name" value="Thioredoxin-like_sf"/>
</dbReference>
<evidence type="ECO:0000256" key="4">
    <source>
        <dbReference type="SAM" id="MobiDB-lite"/>
    </source>
</evidence>
<dbReference type="EMBL" id="WWHY01000001">
    <property type="protein sequence ID" value="MYR34563.1"/>
    <property type="molecule type" value="Genomic_DNA"/>
</dbReference>
<dbReference type="InterPro" id="IPR016639">
    <property type="entry name" value="GST_Omega/GSH"/>
</dbReference>
<feature type="binding site" evidence="2">
    <location>
        <position position="82"/>
    </location>
    <ligand>
        <name>glutathione</name>
        <dbReference type="ChEBI" id="CHEBI:57925"/>
    </ligand>
</feature>
<dbReference type="Proteomes" id="UP000467124">
    <property type="component" value="Unassembled WGS sequence"/>
</dbReference>
<dbReference type="SFLD" id="SFLDG01148">
    <property type="entry name" value="Xi_(cytGST)"/>
    <property type="match status" value="1"/>
</dbReference>
<accession>A0A7K2IXA8</accession>
<feature type="region of interest" description="Disordered" evidence="4">
    <location>
        <begin position="315"/>
        <end position="342"/>
    </location>
</feature>
<name>A0A7K2IXA8_9ACTN</name>
<dbReference type="InterPro" id="IPR047047">
    <property type="entry name" value="GST_Omega-like_C"/>
</dbReference>